<keyword evidence="1" id="KW-0472">Membrane</keyword>
<evidence type="ECO:0000256" key="1">
    <source>
        <dbReference type="SAM" id="Phobius"/>
    </source>
</evidence>
<dbReference type="InterPro" id="IPR041268">
    <property type="entry name" value="HU-CCDC81_bac_2"/>
</dbReference>
<dbReference type="PROSITE" id="PS51724">
    <property type="entry name" value="SPOR"/>
    <property type="match status" value="1"/>
</dbReference>
<keyword evidence="1" id="KW-1133">Transmembrane helix</keyword>
<dbReference type="InterPro" id="IPR007730">
    <property type="entry name" value="SPOR-like_dom"/>
</dbReference>
<dbReference type="eggNOG" id="COG3147">
    <property type="taxonomic scope" value="Bacteria"/>
</dbReference>
<gene>
    <name evidence="3" type="ORF">SAMN02745202_00208</name>
</gene>
<name>A0A1T4KXC7_9BACT</name>
<dbReference type="InterPro" id="IPR036680">
    <property type="entry name" value="SPOR-like_sf"/>
</dbReference>
<feature type="domain" description="SPOR" evidence="2">
    <location>
        <begin position="267"/>
        <end position="343"/>
    </location>
</feature>
<dbReference type="SUPFAM" id="SSF110997">
    <property type="entry name" value="Sporulation related repeat"/>
    <property type="match status" value="1"/>
</dbReference>
<dbReference type="InterPro" id="IPR040495">
    <property type="entry name" value="HU-CCDC81_bac_1"/>
</dbReference>
<dbReference type="RefSeq" id="WP_025070076.1">
    <property type="nucleotide sequence ID" value="NZ_FUXK01000002.1"/>
</dbReference>
<evidence type="ECO:0000313" key="4">
    <source>
        <dbReference type="Proteomes" id="UP000190065"/>
    </source>
</evidence>
<sequence>MIELERHIEILLLTNDCVIIPDFGGFMAHHMSAHYDERDHSFLPPTRSIGFNPQLKINDSLLAQSYVEGYDISYPEAIRRIELETEELKQILNQQGNYVLNDLGTLRLNGENNYVFEPCEAGLLTPELYGLGRFELPKLNEVTDIEAEQNAERDLEQPFAQRNSKLIPLFEEEEQDEKSYIIKRSVVRNIAVACIALLICMLIPTPLGNSGIRNIAGNNIDTNLLMHIAPHDMVKKYAASNIQKQPSHRTDLPEKAISQNKNEAALTKQEDYYSIVLASRVTHKNAIAYTHFLHQKGFTDAQVMKTKRNVKVVFGQYPSEIAARQAMNRLRKYPEFKESWIAHFQ</sequence>
<dbReference type="Pfam" id="PF05036">
    <property type="entry name" value="SPOR"/>
    <property type="match status" value="1"/>
</dbReference>
<dbReference type="STRING" id="28136.SAMN02745202_00208"/>
<dbReference type="Pfam" id="PF18174">
    <property type="entry name" value="HU-CCDC81_bac_1"/>
    <property type="match status" value="1"/>
</dbReference>
<accession>A0A1T4KXC7</accession>
<dbReference type="EMBL" id="FUXK01000002">
    <property type="protein sequence ID" value="SJZ47089.1"/>
    <property type="molecule type" value="Genomic_DNA"/>
</dbReference>
<evidence type="ECO:0000259" key="2">
    <source>
        <dbReference type="PROSITE" id="PS51724"/>
    </source>
</evidence>
<reference evidence="3 4" key="1">
    <citation type="submission" date="2017-02" db="EMBL/GenBank/DDBJ databases">
        <authorList>
            <person name="Peterson S.W."/>
        </authorList>
    </citation>
    <scope>NUCLEOTIDE SEQUENCE [LARGE SCALE GENOMIC DNA]</scope>
    <source>
        <strain evidence="3 4">ATCC 43324</strain>
    </source>
</reference>
<dbReference type="AlphaFoldDB" id="A0A1T4KXC7"/>
<dbReference type="Proteomes" id="UP000190065">
    <property type="component" value="Unassembled WGS sequence"/>
</dbReference>
<evidence type="ECO:0000313" key="3">
    <source>
        <dbReference type="EMBL" id="SJZ47089.1"/>
    </source>
</evidence>
<dbReference type="GO" id="GO:0042834">
    <property type="term" value="F:peptidoglycan binding"/>
    <property type="evidence" value="ECO:0007669"/>
    <property type="project" value="InterPro"/>
</dbReference>
<protein>
    <submittedName>
        <fullName evidence="3">Sporulation related domain-containing protein</fullName>
    </submittedName>
</protein>
<feature type="transmembrane region" description="Helical" evidence="1">
    <location>
        <begin position="186"/>
        <end position="204"/>
    </location>
</feature>
<keyword evidence="1" id="KW-0812">Transmembrane</keyword>
<dbReference type="Pfam" id="PF18175">
    <property type="entry name" value="HU-CCDC81_bac_2"/>
    <property type="match status" value="1"/>
</dbReference>
<proteinExistence type="predicted"/>
<organism evidence="3 4">
    <name type="scientific">Segatella oulorum</name>
    <dbReference type="NCBI Taxonomy" id="28136"/>
    <lineage>
        <taxon>Bacteria</taxon>
        <taxon>Pseudomonadati</taxon>
        <taxon>Bacteroidota</taxon>
        <taxon>Bacteroidia</taxon>
        <taxon>Bacteroidales</taxon>
        <taxon>Prevotellaceae</taxon>
        <taxon>Segatella</taxon>
    </lineage>
</organism>